<evidence type="ECO:0000313" key="3">
    <source>
        <dbReference type="Proteomes" id="UP001642409"/>
    </source>
</evidence>
<sequence>MLSLLFSQATYSQLRERALTISLLSLFPFLFLFTIFTLQTIFEMQNLLIHCDNGDGSRVFASDMLASLSHEFQPDVTKHAVTDICLRCSTTLRVIIPLELQRIFISRHILECPRTHIMESKRFSFDDLISGDSDSADLLRFHLLHYFFTHQFRLGSLYL</sequence>
<evidence type="ECO:0000256" key="1">
    <source>
        <dbReference type="SAM" id="Phobius"/>
    </source>
</evidence>
<keyword evidence="1" id="KW-1133">Transmembrane helix</keyword>
<keyword evidence="1" id="KW-0812">Transmembrane</keyword>
<keyword evidence="3" id="KW-1185">Reference proteome</keyword>
<gene>
    <name evidence="2" type="ORF">HINF_LOCUS6029</name>
</gene>
<proteinExistence type="predicted"/>
<comment type="caution">
    <text evidence="2">The sequence shown here is derived from an EMBL/GenBank/DDBJ whole genome shotgun (WGS) entry which is preliminary data.</text>
</comment>
<evidence type="ECO:0000313" key="2">
    <source>
        <dbReference type="EMBL" id="CAL5980113.1"/>
    </source>
</evidence>
<feature type="transmembrane region" description="Helical" evidence="1">
    <location>
        <begin position="21"/>
        <end position="42"/>
    </location>
</feature>
<dbReference type="Proteomes" id="UP001642409">
    <property type="component" value="Unassembled WGS sequence"/>
</dbReference>
<name>A0ABP1H2T9_9EUKA</name>
<dbReference type="EMBL" id="CAXDID020000011">
    <property type="protein sequence ID" value="CAL5980113.1"/>
    <property type="molecule type" value="Genomic_DNA"/>
</dbReference>
<protein>
    <submittedName>
        <fullName evidence="2">Hypothetical_protein</fullName>
    </submittedName>
</protein>
<organism evidence="2 3">
    <name type="scientific">Hexamita inflata</name>
    <dbReference type="NCBI Taxonomy" id="28002"/>
    <lineage>
        <taxon>Eukaryota</taxon>
        <taxon>Metamonada</taxon>
        <taxon>Diplomonadida</taxon>
        <taxon>Hexamitidae</taxon>
        <taxon>Hexamitinae</taxon>
        <taxon>Hexamita</taxon>
    </lineage>
</organism>
<keyword evidence="1" id="KW-0472">Membrane</keyword>
<accession>A0ABP1H2T9</accession>
<reference evidence="2 3" key="1">
    <citation type="submission" date="2024-07" db="EMBL/GenBank/DDBJ databases">
        <authorList>
            <person name="Akdeniz Z."/>
        </authorList>
    </citation>
    <scope>NUCLEOTIDE SEQUENCE [LARGE SCALE GENOMIC DNA]</scope>
</reference>